<accession>A0A4R3MIQ4</accession>
<evidence type="ECO:0000256" key="2">
    <source>
        <dbReference type="ARBA" id="ARBA00022457"/>
    </source>
</evidence>
<dbReference type="PANTHER" id="PTHR11076:SF35">
    <property type="entry name" value="DNA REPAIR PROTEIN HOMOLOG YOBH"/>
    <property type="match status" value="1"/>
</dbReference>
<comment type="cofactor">
    <cofactor evidence="6">
        <name>Mg(2+)</name>
        <dbReference type="ChEBI" id="CHEBI:18420"/>
    </cofactor>
    <text evidence="6">Binds 2 magnesium ions per subunit.</text>
</comment>
<comment type="subcellular location">
    <subcellularLocation>
        <location evidence="6">Cytoplasm</location>
    </subcellularLocation>
</comment>
<evidence type="ECO:0000256" key="1">
    <source>
        <dbReference type="ARBA" id="ARBA00010945"/>
    </source>
</evidence>
<evidence type="ECO:0000256" key="3">
    <source>
        <dbReference type="ARBA" id="ARBA00022695"/>
    </source>
</evidence>
<dbReference type="OrthoDB" id="9808813at2"/>
<comment type="subunit">
    <text evidence="6">Monomer.</text>
</comment>
<dbReference type="InterPro" id="IPR043502">
    <property type="entry name" value="DNA/RNA_pol_sf"/>
</dbReference>
<dbReference type="PROSITE" id="PS50173">
    <property type="entry name" value="UMUC"/>
    <property type="match status" value="1"/>
</dbReference>
<feature type="binding site" evidence="6">
    <location>
        <position position="112"/>
    </location>
    <ligand>
        <name>Mg(2+)</name>
        <dbReference type="ChEBI" id="CHEBI:18420"/>
    </ligand>
</feature>
<keyword evidence="6" id="KW-0963">Cytoplasm</keyword>
<dbReference type="GO" id="GO:0005829">
    <property type="term" value="C:cytosol"/>
    <property type="evidence" value="ECO:0007669"/>
    <property type="project" value="TreeGrafter"/>
</dbReference>
<dbReference type="RefSeq" id="WP_132253815.1">
    <property type="nucleotide sequence ID" value="NZ_SMAL01000012.1"/>
</dbReference>
<evidence type="ECO:0000256" key="6">
    <source>
        <dbReference type="HAMAP-Rule" id="MF_01113"/>
    </source>
</evidence>
<evidence type="ECO:0000256" key="5">
    <source>
        <dbReference type="ARBA" id="ARBA00022932"/>
    </source>
</evidence>
<dbReference type="Gene3D" id="3.30.1490.100">
    <property type="entry name" value="DNA polymerase, Y-family, little finger domain"/>
    <property type="match status" value="1"/>
</dbReference>
<keyword evidence="4 6" id="KW-0227">DNA damage</keyword>
<keyword evidence="6" id="KW-0234">DNA repair</keyword>
<dbReference type="CDD" id="cd03586">
    <property type="entry name" value="PolY_Pol_IV_kappa"/>
    <property type="match status" value="1"/>
</dbReference>
<dbReference type="InterPro" id="IPR043128">
    <property type="entry name" value="Rev_trsase/Diguanyl_cyclase"/>
</dbReference>
<proteinExistence type="inferred from homology"/>
<keyword evidence="6" id="KW-0235">DNA replication</keyword>
<comment type="function">
    <text evidence="6">Poorly processive, error-prone DNA polymerase involved in untargeted mutagenesis. Copies undamaged DNA at stalled replication forks, which arise in vivo from mismatched or misaligned primer ends. These misaligned primers can be extended by PolIV. Exhibits no 3'-5' exonuclease (proofreading) activity. May be involved in translesional synthesis, in conjunction with the beta clamp from PolIII.</text>
</comment>
<dbReference type="GO" id="GO:0006281">
    <property type="term" value="P:DNA repair"/>
    <property type="evidence" value="ECO:0007669"/>
    <property type="project" value="UniProtKB-UniRule"/>
</dbReference>
<comment type="caution">
    <text evidence="8">The sequence shown here is derived from an EMBL/GenBank/DDBJ whole genome shotgun (WGS) entry which is preliminary data.</text>
</comment>
<comment type="catalytic activity">
    <reaction evidence="6">
        <text>DNA(n) + a 2'-deoxyribonucleoside 5'-triphosphate = DNA(n+1) + diphosphate</text>
        <dbReference type="Rhea" id="RHEA:22508"/>
        <dbReference type="Rhea" id="RHEA-COMP:17339"/>
        <dbReference type="Rhea" id="RHEA-COMP:17340"/>
        <dbReference type="ChEBI" id="CHEBI:33019"/>
        <dbReference type="ChEBI" id="CHEBI:61560"/>
        <dbReference type="ChEBI" id="CHEBI:173112"/>
        <dbReference type="EC" id="2.7.7.7"/>
    </reaction>
</comment>
<dbReference type="Gene3D" id="3.30.70.270">
    <property type="match status" value="1"/>
</dbReference>
<feature type="site" description="Substrate discrimination" evidence="6">
    <location>
        <position position="15"/>
    </location>
</feature>
<dbReference type="GO" id="GO:0009432">
    <property type="term" value="P:SOS response"/>
    <property type="evidence" value="ECO:0007669"/>
    <property type="project" value="TreeGrafter"/>
</dbReference>
<dbReference type="InterPro" id="IPR001126">
    <property type="entry name" value="UmuC"/>
</dbReference>
<dbReference type="InterPro" id="IPR036775">
    <property type="entry name" value="DNA_pol_Y-fam_lit_finger_sf"/>
</dbReference>
<reference evidence="8 9" key="1">
    <citation type="submission" date="2019-03" db="EMBL/GenBank/DDBJ databases">
        <title>Genomic Encyclopedia of Type Strains, Phase IV (KMG-IV): sequencing the most valuable type-strain genomes for metagenomic binning, comparative biology and taxonomic classification.</title>
        <authorList>
            <person name="Goeker M."/>
        </authorList>
    </citation>
    <scope>NUCLEOTIDE SEQUENCE [LARGE SCALE GENOMIC DNA]</scope>
    <source>
        <strain evidence="8 9">DSM 24629</strain>
    </source>
</reference>
<evidence type="ECO:0000256" key="4">
    <source>
        <dbReference type="ARBA" id="ARBA00022763"/>
    </source>
</evidence>
<keyword evidence="2 6" id="KW-0515">Mutator protein</keyword>
<dbReference type="AlphaFoldDB" id="A0A4R3MIQ4"/>
<dbReference type="GO" id="GO:0003887">
    <property type="term" value="F:DNA-directed DNA polymerase activity"/>
    <property type="evidence" value="ECO:0007669"/>
    <property type="project" value="UniProtKB-UniRule"/>
</dbReference>
<dbReference type="GO" id="GO:0006261">
    <property type="term" value="P:DNA-templated DNA replication"/>
    <property type="evidence" value="ECO:0007669"/>
    <property type="project" value="UniProtKB-UniRule"/>
</dbReference>
<evidence type="ECO:0000313" key="8">
    <source>
        <dbReference type="EMBL" id="TCT12276.1"/>
    </source>
</evidence>
<feature type="domain" description="UmuC" evidence="7">
    <location>
        <begin position="6"/>
        <end position="194"/>
    </location>
</feature>
<evidence type="ECO:0000259" key="7">
    <source>
        <dbReference type="PROSITE" id="PS50173"/>
    </source>
</evidence>
<gene>
    <name evidence="6" type="primary">dinB</name>
    <name evidence="8" type="ORF">EDC18_11248</name>
</gene>
<evidence type="ECO:0000313" key="9">
    <source>
        <dbReference type="Proteomes" id="UP000294902"/>
    </source>
</evidence>
<sequence length="416" mass="46968">MHTRFIFHIDVNSAYLSWEAAYALQKGMDIDLRSIPSAVGGDIDKRRGIILAKSIPAKKYNIKTGEPLTEALKKCPDLKIIPPNYALYLQCSNAMIELLKDYSPFIQRYSVDECFLDYTNMKQHFGSPLLAANHIKNRIKNELGFTVNIGISTNKLLAKMASDFQKPNLVHTLFPDEIPSKMWPLSVKDLFMVGKATAPKLFKFGIYTIGDLAKSDPDLLYTHFKSHGLLIWHYANGKEDSSVFNITEDVKGIGNSTTISFDVEDGKTAKTILLSLTESVCMRIREANYLTNLISISIKTNDFISSSHQKKLTFSTNITNDIYKVVCNLFNELWDGQPIRQLGVRASNITSNKEVQLNFFDIDKREKLQRLDSSIDLIRNKYGNQSIIRGSFLNAPIEPFVGGMPIKDYPIMSSLL</sequence>
<dbReference type="EMBL" id="SMAL01000012">
    <property type="protein sequence ID" value="TCT12276.1"/>
    <property type="molecule type" value="Genomic_DNA"/>
</dbReference>
<dbReference type="Proteomes" id="UP000294902">
    <property type="component" value="Unassembled WGS sequence"/>
</dbReference>
<organism evidence="8 9">
    <name type="scientific">Natranaerovirga pectinivora</name>
    <dbReference type="NCBI Taxonomy" id="682400"/>
    <lineage>
        <taxon>Bacteria</taxon>
        <taxon>Bacillati</taxon>
        <taxon>Bacillota</taxon>
        <taxon>Clostridia</taxon>
        <taxon>Lachnospirales</taxon>
        <taxon>Natranaerovirgaceae</taxon>
        <taxon>Natranaerovirga</taxon>
    </lineage>
</organism>
<dbReference type="InterPro" id="IPR050116">
    <property type="entry name" value="DNA_polymerase-Y"/>
</dbReference>
<keyword evidence="6" id="KW-0808">Transferase</keyword>
<dbReference type="InterPro" id="IPR022880">
    <property type="entry name" value="DNApol_IV"/>
</dbReference>
<feature type="active site" evidence="6">
    <location>
        <position position="113"/>
    </location>
</feature>
<dbReference type="SUPFAM" id="SSF100879">
    <property type="entry name" value="Lesion bypass DNA polymerase (Y-family), little finger domain"/>
    <property type="match status" value="1"/>
</dbReference>
<comment type="similarity">
    <text evidence="1 6">Belongs to the DNA polymerase type-Y family.</text>
</comment>
<keyword evidence="9" id="KW-1185">Reference proteome</keyword>
<feature type="binding site" evidence="6">
    <location>
        <position position="10"/>
    </location>
    <ligand>
        <name>Mg(2+)</name>
        <dbReference type="ChEBI" id="CHEBI:18420"/>
    </ligand>
</feature>
<dbReference type="GO" id="GO:0000287">
    <property type="term" value="F:magnesium ion binding"/>
    <property type="evidence" value="ECO:0007669"/>
    <property type="project" value="UniProtKB-UniRule"/>
</dbReference>
<dbReference type="GO" id="GO:0003684">
    <property type="term" value="F:damaged DNA binding"/>
    <property type="evidence" value="ECO:0007669"/>
    <property type="project" value="InterPro"/>
</dbReference>
<protein>
    <recommendedName>
        <fullName evidence="6">DNA polymerase IV</fullName>
        <shortName evidence="6">Pol IV</shortName>
        <ecNumber evidence="6">2.7.7.7</ecNumber>
    </recommendedName>
</protein>
<dbReference type="Gene3D" id="1.10.150.20">
    <property type="entry name" value="5' to 3' exonuclease, C-terminal subdomain"/>
    <property type="match status" value="1"/>
</dbReference>
<dbReference type="PANTHER" id="PTHR11076">
    <property type="entry name" value="DNA REPAIR POLYMERASE UMUC / TRANSFERASE FAMILY MEMBER"/>
    <property type="match status" value="1"/>
</dbReference>
<keyword evidence="6" id="KW-0460">Magnesium</keyword>
<keyword evidence="5 6" id="KW-0239">DNA-directed DNA polymerase</keyword>
<keyword evidence="3 6" id="KW-0548">Nucleotidyltransferase</keyword>
<keyword evidence="6" id="KW-0479">Metal-binding</keyword>
<dbReference type="InterPro" id="IPR017961">
    <property type="entry name" value="DNA_pol_Y-fam_little_finger"/>
</dbReference>
<dbReference type="Gene3D" id="3.40.1170.60">
    <property type="match status" value="1"/>
</dbReference>
<dbReference type="GO" id="GO:0042276">
    <property type="term" value="P:error-prone translesion synthesis"/>
    <property type="evidence" value="ECO:0007669"/>
    <property type="project" value="TreeGrafter"/>
</dbReference>
<dbReference type="SUPFAM" id="SSF56672">
    <property type="entry name" value="DNA/RNA polymerases"/>
    <property type="match status" value="1"/>
</dbReference>
<dbReference type="Pfam" id="PF11799">
    <property type="entry name" value="IMS_C"/>
    <property type="match status" value="1"/>
</dbReference>
<dbReference type="HAMAP" id="MF_01113">
    <property type="entry name" value="DNApol_IV"/>
    <property type="match status" value="1"/>
</dbReference>
<keyword evidence="6" id="KW-0238">DNA-binding</keyword>
<dbReference type="EC" id="2.7.7.7" evidence="6"/>
<name>A0A4R3MIQ4_9FIRM</name>
<dbReference type="Pfam" id="PF00817">
    <property type="entry name" value="IMS"/>
    <property type="match status" value="1"/>
</dbReference>